<dbReference type="HOGENOM" id="CLU_2281246_0_0_1"/>
<dbReference type="Proteomes" id="UP000017836">
    <property type="component" value="Unassembled WGS sequence"/>
</dbReference>
<dbReference type="Gramene" id="ERN02732">
    <property type="protein sequence ID" value="ERN02732"/>
    <property type="gene ID" value="AMTR_s00085p00167560"/>
</dbReference>
<keyword evidence="2" id="KW-1185">Reference proteome</keyword>
<reference evidence="2" key="1">
    <citation type="journal article" date="2013" name="Science">
        <title>The Amborella genome and the evolution of flowering plants.</title>
        <authorList>
            <consortium name="Amborella Genome Project"/>
        </authorList>
    </citation>
    <scope>NUCLEOTIDE SEQUENCE [LARGE SCALE GENOMIC DNA]</scope>
</reference>
<gene>
    <name evidence="1" type="ORF">AMTR_s00085p00167560</name>
</gene>
<evidence type="ECO:0000313" key="1">
    <source>
        <dbReference type="EMBL" id="ERN02732.1"/>
    </source>
</evidence>
<proteinExistence type="predicted"/>
<evidence type="ECO:0000313" key="2">
    <source>
        <dbReference type="Proteomes" id="UP000017836"/>
    </source>
</evidence>
<name>W1NYR2_AMBTC</name>
<sequence>MATACFFLEPRKGARKWALKGRGIFLGSQKYGDVATGNVFMRLQEAQWRLLRWAEAIGNGVDTISMAFVHFRAQTKQETLEMSQDGLQVDGVIWRVTSTANV</sequence>
<protein>
    <submittedName>
        <fullName evidence="1">Uncharacterized protein</fullName>
    </submittedName>
</protein>
<accession>W1NYR2</accession>
<dbReference type="AlphaFoldDB" id="W1NYR2"/>
<organism evidence="1 2">
    <name type="scientific">Amborella trichopoda</name>
    <dbReference type="NCBI Taxonomy" id="13333"/>
    <lineage>
        <taxon>Eukaryota</taxon>
        <taxon>Viridiplantae</taxon>
        <taxon>Streptophyta</taxon>
        <taxon>Embryophyta</taxon>
        <taxon>Tracheophyta</taxon>
        <taxon>Spermatophyta</taxon>
        <taxon>Magnoliopsida</taxon>
        <taxon>Amborellales</taxon>
        <taxon>Amborellaceae</taxon>
        <taxon>Amborella</taxon>
    </lineage>
</organism>
<dbReference type="EMBL" id="KI394487">
    <property type="protein sequence ID" value="ERN02732.1"/>
    <property type="molecule type" value="Genomic_DNA"/>
</dbReference>